<dbReference type="Gene3D" id="3.20.20.300">
    <property type="entry name" value="Glycoside hydrolase, family 3, N-terminal domain"/>
    <property type="match status" value="1"/>
</dbReference>
<dbReference type="InterPro" id="IPR050288">
    <property type="entry name" value="Cellulose_deg_GH3"/>
</dbReference>
<dbReference type="InterPro" id="IPR002772">
    <property type="entry name" value="Glyco_hydro_3_C"/>
</dbReference>
<dbReference type="GO" id="GO:0005975">
    <property type="term" value="P:carbohydrate metabolic process"/>
    <property type="evidence" value="ECO:0007669"/>
    <property type="project" value="InterPro"/>
</dbReference>
<dbReference type="Pfam" id="PF14310">
    <property type="entry name" value="Fn3-like"/>
    <property type="match status" value="1"/>
</dbReference>
<evidence type="ECO:0000256" key="1">
    <source>
        <dbReference type="ARBA" id="ARBA00005336"/>
    </source>
</evidence>
<comment type="similarity">
    <text evidence="1">Belongs to the glycosyl hydrolase 3 family.</text>
</comment>
<feature type="domain" description="Fibronectin type III-like" evidence="3">
    <location>
        <begin position="581"/>
        <end position="651"/>
    </location>
</feature>
<dbReference type="Pfam" id="PF01915">
    <property type="entry name" value="Glyco_hydro_3_C"/>
    <property type="match status" value="1"/>
</dbReference>
<dbReference type="RefSeq" id="WP_212724341.1">
    <property type="nucleotide sequence ID" value="NZ_CP071250.1"/>
</dbReference>
<dbReference type="PANTHER" id="PTHR42715:SF10">
    <property type="entry name" value="BETA-GLUCOSIDASE"/>
    <property type="match status" value="1"/>
</dbReference>
<evidence type="ECO:0000256" key="2">
    <source>
        <dbReference type="ARBA" id="ARBA00022801"/>
    </source>
</evidence>
<reference evidence="4" key="1">
    <citation type="submission" date="2021-03" db="EMBL/GenBank/DDBJ databases">
        <title>Comparative Genomics and Metabolomics in the genus Turicibacter.</title>
        <authorList>
            <person name="Maki J."/>
            <person name="Looft T."/>
        </authorList>
    </citation>
    <scope>NUCLEOTIDE SEQUENCE</scope>
    <source>
        <strain evidence="4">ISU324</strain>
    </source>
</reference>
<protein>
    <submittedName>
        <fullName evidence="4">Glycoside hydrolase family 3 C-terminal domain-containing protein</fullName>
    </submittedName>
</protein>
<dbReference type="SMART" id="SM01217">
    <property type="entry name" value="Fn3_like"/>
    <property type="match status" value="1"/>
</dbReference>
<dbReference type="InterPro" id="IPR036881">
    <property type="entry name" value="Glyco_hydro_3_C_sf"/>
</dbReference>
<dbReference type="Proteomes" id="UP001058072">
    <property type="component" value="Chromosome"/>
</dbReference>
<dbReference type="SUPFAM" id="SSF51445">
    <property type="entry name" value="(Trans)glycosidases"/>
    <property type="match status" value="1"/>
</dbReference>
<dbReference type="InterPro" id="IPR017853">
    <property type="entry name" value="GH"/>
</dbReference>
<gene>
    <name evidence="4" type="ORF">J0J70_03830</name>
</gene>
<dbReference type="Pfam" id="PF00933">
    <property type="entry name" value="Glyco_hydro_3"/>
    <property type="match status" value="1"/>
</dbReference>
<dbReference type="FunFam" id="2.60.40.10:FF:000495">
    <property type="entry name" value="Periplasmic beta-glucosidase"/>
    <property type="match status" value="1"/>
</dbReference>
<evidence type="ECO:0000313" key="5">
    <source>
        <dbReference type="Proteomes" id="UP001058072"/>
    </source>
</evidence>
<sequence length="743" mass="83164">MRFIKTIISQMTLEEKVGMCSGADFWRLKSVEHLGIPTVMVSDGPHGLRKQSDEADFSDINNSIKAVCFPTGATTACSFDRNLLKTLGCALGEECQAENVAVLLGPAINIKRSPLCGRNFEYFSEDPYLTGEMAASHITGVQSQHVGTSLKHFACNNQESYRMTASAEVDERTLREIYLPGFERAVKSAKPWTVMTSYNRLNGEFTSESHYLLSDILRNEWGFDGYVMSDWGAVNNRVEGLKAGMDLEMPGSNGTNDQLLLQAVKDGTLSEEVLNKSVERILRKIFEFVDNRKPAIFDKEEHHRLARHIATESAVLLKNDGVLPLKATDTKIAFIGAFAKEPRYQGGGSSHINAFKVSSALDAVEGMDHIHFAQGFVTDVDETREDLLNEAIELAKSSEVAVIFAGLPDSSESEFYDRTHMKLPNCQNELIKQVAAVQPNTVVVLHNGSPVEMPWVDEVPAILEMYLGGQAVGEATVDLLFGVVNPSGKLAETFPIRLEDNPSYLSYKVVDNKIYYDEKVFVGYRYYDTKEIPVLFPFGHGCSYTTFEYSHLVVNQDHIRDDESLIVSVDITNTGKVFGKEVVQLYVQDLTQTAIRPVKELRQFEKVALQPGETQTVSFTLTKRDFAYYHTGISDWYVPTGQYRILIAKSSRDIKLEETITVTSTIDLPFKVTWNTTFNELVSHPQLRPVIYELLGVIGEENVDKEAQLEMVKEMPLRALRSFQGVDNTTIESLITTLNQLLK</sequence>
<keyword evidence="2 4" id="KW-0378">Hydrolase</keyword>
<accession>A0A9Q9FGQ9</accession>
<organism evidence="4 5">
    <name type="scientific">Turicibacter bilis</name>
    <dbReference type="NCBI Taxonomy" id="2735723"/>
    <lineage>
        <taxon>Bacteria</taxon>
        <taxon>Bacillati</taxon>
        <taxon>Bacillota</taxon>
        <taxon>Erysipelotrichia</taxon>
        <taxon>Erysipelotrichales</taxon>
        <taxon>Turicibacteraceae</taxon>
        <taxon>Turicibacter</taxon>
    </lineage>
</organism>
<dbReference type="Gene3D" id="2.60.40.10">
    <property type="entry name" value="Immunoglobulins"/>
    <property type="match status" value="1"/>
</dbReference>
<dbReference type="InterPro" id="IPR026891">
    <property type="entry name" value="Fn3-like"/>
</dbReference>
<dbReference type="Gene3D" id="3.40.50.1700">
    <property type="entry name" value="Glycoside hydrolase family 3 C-terminal domain"/>
    <property type="match status" value="1"/>
</dbReference>
<dbReference type="InterPro" id="IPR036962">
    <property type="entry name" value="Glyco_hydro_3_N_sf"/>
</dbReference>
<dbReference type="SUPFAM" id="SSF52279">
    <property type="entry name" value="Beta-D-glucan exohydrolase, C-terminal domain"/>
    <property type="match status" value="1"/>
</dbReference>
<dbReference type="InterPro" id="IPR013783">
    <property type="entry name" value="Ig-like_fold"/>
</dbReference>
<dbReference type="GO" id="GO:0008422">
    <property type="term" value="F:beta-glucosidase activity"/>
    <property type="evidence" value="ECO:0007669"/>
    <property type="project" value="UniProtKB-ARBA"/>
</dbReference>
<dbReference type="EMBL" id="CP071250">
    <property type="protein sequence ID" value="UUF09131.1"/>
    <property type="molecule type" value="Genomic_DNA"/>
</dbReference>
<dbReference type="AlphaFoldDB" id="A0A9Q9FGQ9"/>
<proteinExistence type="inferred from homology"/>
<name>A0A9Q9FGQ9_9FIRM</name>
<evidence type="ECO:0000259" key="3">
    <source>
        <dbReference type="SMART" id="SM01217"/>
    </source>
</evidence>
<dbReference type="InterPro" id="IPR001764">
    <property type="entry name" value="Glyco_hydro_3_N"/>
</dbReference>
<dbReference type="PRINTS" id="PR00133">
    <property type="entry name" value="GLHYDRLASE3"/>
</dbReference>
<dbReference type="PANTHER" id="PTHR42715">
    <property type="entry name" value="BETA-GLUCOSIDASE"/>
    <property type="match status" value="1"/>
</dbReference>
<evidence type="ECO:0000313" key="4">
    <source>
        <dbReference type="EMBL" id="UUF09131.1"/>
    </source>
</evidence>